<feature type="transmembrane region" description="Helical" evidence="1">
    <location>
        <begin position="145"/>
        <end position="163"/>
    </location>
</feature>
<feature type="transmembrane region" description="Helical" evidence="1">
    <location>
        <begin position="255"/>
        <end position="272"/>
    </location>
</feature>
<feature type="transmembrane region" description="Helical" evidence="1">
    <location>
        <begin position="278"/>
        <end position="296"/>
    </location>
</feature>
<dbReference type="EMBL" id="CP026520">
    <property type="protein sequence ID" value="QAV16685.1"/>
    <property type="molecule type" value="Genomic_DNA"/>
</dbReference>
<accession>A0A410WQP8</accession>
<keyword evidence="6" id="KW-1185">Reference proteome</keyword>
<feature type="transmembrane region" description="Helical" evidence="1">
    <location>
        <begin position="18"/>
        <end position="35"/>
    </location>
</feature>
<reference evidence="4 5" key="1">
    <citation type="submission" date="2018-01" db="EMBL/GenBank/DDBJ databases">
        <title>The whole genome sequencing and assembly of Paenibacillus chitinolyticus KCCM 41400 strain.</title>
        <authorList>
            <person name="Kim J.-Y."/>
            <person name="Park M.-K."/>
            <person name="Lee Y.-J."/>
            <person name="Yi H."/>
            <person name="Bahn Y.-S."/>
            <person name="Kim J.F."/>
            <person name="Lee D.-W."/>
        </authorList>
    </citation>
    <scope>NUCLEOTIDE SEQUENCE [LARGE SCALE GENOMIC DNA]</scope>
    <source>
        <strain evidence="4 5">KCCM 41400</strain>
    </source>
</reference>
<keyword evidence="1" id="KW-0472">Membrane</keyword>
<dbReference type="InterPro" id="IPR001478">
    <property type="entry name" value="PDZ"/>
</dbReference>
<dbReference type="InterPro" id="IPR041489">
    <property type="entry name" value="PDZ_6"/>
</dbReference>
<evidence type="ECO:0000313" key="6">
    <source>
        <dbReference type="Proteomes" id="UP001527202"/>
    </source>
</evidence>
<feature type="domain" description="PDZ" evidence="2">
    <location>
        <begin position="314"/>
        <end position="370"/>
    </location>
</feature>
<proteinExistence type="predicted"/>
<dbReference type="SMART" id="SM00228">
    <property type="entry name" value="PDZ"/>
    <property type="match status" value="1"/>
</dbReference>
<dbReference type="Pfam" id="PF17820">
    <property type="entry name" value="PDZ_6"/>
    <property type="match status" value="1"/>
</dbReference>
<dbReference type="Gene3D" id="2.30.42.10">
    <property type="match status" value="1"/>
</dbReference>
<reference evidence="3 6" key="2">
    <citation type="submission" date="2022-05" db="EMBL/GenBank/DDBJ databases">
        <title>Genome Sequencing of Bee-Associated Microbes.</title>
        <authorList>
            <person name="Dunlap C."/>
        </authorList>
    </citation>
    <scope>NUCLEOTIDE SEQUENCE [LARGE SCALE GENOMIC DNA]</scope>
    <source>
        <strain evidence="3 6">NRRL B-23120</strain>
    </source>
</reference>
<feature type="transmembrane region" description="Helical" evidence="1">
    <location>
        <begin position="107"/>
        <end position="125"/>
    </location>
</feature>
<feature type="transmembrane region" description="Helical" evidence="1">
    <location>
        <begin position="184"/>
        <end position="205"/>
    </location>
</feature>
<gene>
    <name evidence="3" type="ORF">M5X16_09575</name>
    <name evidence="4" type="ORF">PC41400_02820</name>
</gene>
<dbReference type="AlphaFoldDB" id="A0A410WQP8"/>
<feature type="transmembrane region" description="Helical" evidence="1">
    <location>
        <begin position="225"/>
        <end position="243"/>
    </location>
</feature>
<dbReference type="PROSITE" id="PS50106">
    <property type="entry name" value="PDZ"/>
    <property type="match status" value="1"/>
</dbReference>
<keyword evidence="1" id="KW-1133">Transmembrane helix</keyword>
<evidence type="ECO:0000259" key="2">
    <source>
        <dbReference type="PROSITE" id="PS50106"/>
    </source>
</evidence>
<sequence length="429" mass="47151">MDIIAEIAGRFLTAFGRLWLNPFTYIGLLLVLLQYRKQIQFERKLFATRLHSLIGETWRTYLWGWVAGLGVSVVMLFVGVSLQADTILLLWGLSVAMILIRIRFLCLAYSVGLLGILQVVLAGLPGPSGDGFWSSLAGVVKNADVPSLLALVAVLHAAEALLIRSQGARMASPMFYEGKRGKIVGGYQLQGFWPVPLFLAVPVQAGTGAVDFPWSPLFTGDALTAGWSLLAFPAMIGFTELTMTRLPKEKVGRSSGMLLAYAAVLFLSALLAQVWSPFTVVAAVLGIVLHEAVIWYGRWEEAQRSPCFINQPRGLKILAVVPGSPAAELGLRPGELVHKVNGVRVHSKTELHQAIQVSSAYCKLEIVDMEGEIRFHKRAVFAGEHHQLGIVICPDQDAVYYVEIRQLPLLTYFTRKLTGLLTKRSEETL</sequence>
<organism evidence="4 5">
    <name type="scientific">Paenibacillus chitinolyticus</name>
    <dbReference type="NCBI Taxonomy" id="79263"/>
    <lineage>
        <taxon>Bacteria</taxon>
        <taxon>Bacillati</taxon>
        <taxon>Bacillota</taxon>
        <taxon>Bacilli</taxon>
        <taxon>Bacillales</taxon>
        <taxon>Paenibacillaceae</taxon>
        <taxon>Paenibacillus</taxon>
    </lineage>
</organism>
<dbReference type="OrthoDB" id="198399at2"/>
<feature type="transmembrane region" description="Helical" evidence="1">
    <location>
        <begin position="61"/>
        <end position="80"/>
    </location>
</feature>
<dbReference type="InterPro" id="IPR036034">
    <property type="entry name" value="PDZ_sf"/>
</dbReference>
<dbReference type="EMBL" id="JAMDMJ010000010">
    <property type="protein sequence ID" value="MCY9596023.1"/>
    <property type="molecule type" value="Genomic_DNA"/>
</dbReference>
<dbReference type="Proteomes" id="UP000288943">
    <property type="component" value="Chromosome"/>
</dbReference>
<evidence type="ECO:0000256" key="1">
    <source>
        <dbReference type="SAM" id="Phobius"/>
    </source>
</evidence>
<keyword evidence="1" id="KW-0812">Transmembrane</keyword>
<evidence type="ECO:0000313" key="3">
    <source>
        <dbReference type="EMBL" id="MCY9596023.1"/>
    </source>
</evidence>
<evidence type="ECO:0000313" key="4">
    <source>
        <dbReference type="EMBL" id="QAV16685.1"/>
    </source>
</evidence>
<name>A0A410WQP8_9BACL</name>
<dbReference type="GeneID" id="95373747"/>
<dbReference type="KEGG" id="pchi:PC41400_02820"/>
<dbReference type="RefSeq" id="WP_042233743.1">
    <property type="nucleotide sequence ID" value="NZ_CP026520.1"/>
</dbReference>
<evidence type="ECO:0000313" key="5">
    <source>
        <dbReference type="Proteomes" id="UP000288943"/>
    </source>
</evidence>
<protein>
    <submittedName>
        <fullName evidence="4">PDZ domain-containing protein</fullName>
    </submittedName>
</protein>
<dbReference type="Proteomes" id="UP001527202">
    <property type="component" value="Unassembled WGS sequence"/>
</dbReference>
<dbReference type="SUPFAM" id="SSF50156">
    <property type="entry name" value="PDZ domain-like"/>
    <property type="match status" value="1"/>
</dbReference>